<accession>A0A150H0Q0</accession>
<proteinExistence type="predicted"/>
<organism evidence="2 3">
    <name type="scientific">Gonium pectorale</name>
    <name type="common">Green alga</name>
    <dbReference type="NCBI Taxonomy" id="33097"/>
    <lineage>
        <taxon>Eukaryota</taxon>
        <taxon>Viridiplantae</taxon>
        <taxon>Chlorophyta</taxon>
        <taxon>core chlorophytes</taxon>
        <taxon>Chlorophyceae</taxon>
        <taxon>CS clade</taxon>
        <taxon>Chlamydomonadales</taxon>
        <taxon>Volvocaceae</taxon>
        <taxon>Gonium</taxon>
    </lineage>
</organism>
<feature type="compositionally biased region" description="Polar residues" evidence="1">
    <location>
        <begin position="69"/>
        <end position="78"/>
    </location>
</feature>
<protein>
    <submittedName>
        <fullName evidence="2">Uncharacterized protein</fullName>
    </submittedName>
</protein>
<comment type="caution">
    <text evidence="2">The sequence shown here is derived from an EMBL/GenBank/DDBJ whole genome shotgun (WGS) entry which is preliminary data.</text>
</comment>
<reference evidence="3" key="1">
    <citation type="journal article" date="2016" name="Nat. Commun.">
        <title>The Gonium pectorale genome demonstrates co-option of cell cycle regulation during the evolution of multicellularity.</title>
        <authorList>
            <person name="Hanschen E.R."/>
            <person name="Marriage T.N."/>
            <person name="Ferris P.J."/>
            <person name="Hamaji T."/>
            <person name="Toyoda A."/>
            <person name="Fujiyama A."/>
            <person name="Neme R."/>
            <person name="Noguchi H."/>
            <person name="Minakuchi Y."/>
            <person name="Suzuki M."/>
            <person name="Kawai-Toyooka H."/>
            <person name="Smith D.R."/>
            <person name="Sparks H."/>
            <person name="Anderson J."/>
            <person name="Bakaric R."/>
            <person name="Luria V."/>
            <person name="Karger A."/>
            <person name="Kirschner M.W."/>
            <person name="Durand P.M."/>
            <person name="Michod R.E."/>
            <person name="Nozaki H."/>
            <person name="Olson B.J."/>
        </authorList>
    </citation>
    <scope>NUCLEOTIDE SEQUENCE [LARGE SCALE GENOMIC DNA]</scope>
    <source>
        <strain evidence="3">NIES-2863</strain>
    </source>
</reference>
<evidence type="ECO:0000313" key="3">
    <source>
        <dbReference type="Proteomes" id="UP000075714"/>
    </source>
</evidence>
<feature type="compositionally biased region" description="Gly residues" evidence="1">
    <location>
        <begin position="7"/>
        <end position="21"/>
    </location>
</feature>
<evidence type="ECO:0000313" key="2">
    <source>
        <dbReference type="EMBL" id="KXZ55448.1"/>
    </source>
</evidence>
<gene>
    <name evidence="2" type="ORF">GPECTOR_3g97</name>
</gene>
<dbReference type="Proteomes" id="UP000075714">
    <property type="component" value="Unassembled WGS sequence"/>
</dbReference>
<feature type="region of interest" description="Disordered" evidence="1">
    <location>
        <begin position="54"/>
        <end position="78"/>
    </location>
</feature>
<dbReference type="EMBL" id="LSYV01000004">
    <property type="protein sequence ID" value="KXZ55448.1"/>
    <property type="molecule type" value="Genomic_DNA"/>
</dbReference>
<keyword evidence="3" id="KW-1185">Reference proteome</keyword>
<feature type="region of interest" description="Disordered" evidence="1">
    <location>
        <begin position="1"/>
        <end position="27"/>
    </location>
</feature>
<evidence type="ECO:0000256" key="1">
    <source>
        <dbReference type="SAM" id="MobiDB-lite"/>
    </source>
</evidence>
<sequence length="297" mass="30842">MRVGATPNGGDGAGGGNGGGELNATPRSTVDSYVPAAQTGFGPAGRRSTARELVSSGTGMRFSGRGMRSTGQGMRSTGQGMLATVSSRRALAMVSEGGVSTGRESIEAWLEDQAPAHTRTDLRVTLLERQLSLTQAMLEEAQAQIASMHANPLKASRSVPSLAAAFHRELEAVRARTSAQMDACLRRLLELANGIVGGMEELSTQVAAVDDRLQRLEDEQRFPDPIGAAPGVVAPGSGMAPGGVGAMLLDFGLLGHEAADAVRIPRLIHRRHCSSNSCMYATNGSCSRNSKTSPSGG</sequence>
<dbReference type="AlphaFoldDB" id="A0A150H0Q0"/>
<name>A0A150H0Q0_GONPE</name>